<keyword evidence="7 13" id="KW-1133">Transmembrane helix</keyword>
<evidence type="ECO:0000313" key="18">
    <source>
        <dbReference type="EMBL" id="CAD7625560.1"/>
    </source>
</evidence>
<dbReference type="PANTHER" id="PTHR23220">
    <property type="entry name" value="INTEGRIN ALPHA"/>
    <property type="match status" value="1"/>
</dbReference>
<keyword evidence="3 13" id="KW-0812">Transmembrane</keyword>
<dbReference type="EMBL" id="OC857728">
    <property type="protein sequence ID" value="CAD7625560.1"/>
    <property type="molecule type" value="Genomic_DNA"/>
</dbReference>
<keyword evidence="4" id="KW-0732">Signal</keyword>
<evidence type="ECO:0000256" key="1">
    <source>
        <dbReference type="ARBA" id="ARBA00004479"/>
    </source>
</evidence>
<keyword evidence="9 13" id="KW-0472">Membrane</keyword>
<keyword evidence="11" id="KW-0325">Glycoprotein</keyword>
<keyword evidence="8 13" id="KW-0401">Integrin</keyword>
<evidence type="ECO:0000313" key="19">
    <source>
        <dbReference type="Proteomes" id="UP000759131"/>
    </source>
</evidence>
<evidence type="ECO:0000259" key="15">
    <source>
        <dbReference type="Pfam" id="PF08441"/>
    </source>
</evidence>
<dbReference type="PRINTS" id="PR01185">
    <property type="entry name" value="INTEGRINA"/>
</dbReference>
<evidence type="ECO:0000256" key="12">
    <source>
        <dbReference type="PROSITE-ProRule" id="PRU00803"/>
    </source>
</evidence>
<feature type="region of interest" description="Disordered" evidence="14">
    <location>
        <begin position="881"/>
        <end position="903"/>
    </location>
</feature>
<dbReference type="Pfam" id="PF01839">
    <property type="entry name" value="FG-GAP"/>
    <property type="match status" value="2"/>
</dbReference>
<comment type="subcellular location">
    <subcellularLocation>
        <location evidence="1 13">Membrane</location>
        <topology evidence="1 13">Single-pass type I membrane protein</topology>
    </subcellularLocation>
</comment>
<dbReference type="SMART" id="SM00191">
    <property type="entry name" value="Int_alpha"/>
    <property type="match status" value="5"/>
</dbReference>
<organism evidence="18">
    <name type="scientific">Medioppia subpectinata</name>
    <dbReference type="NCBI Taxonomy" id="1979941"/>
    <lineage>
        <taxon>Eukaryota</taxon>
        <taxon>Metazoa</taxon>
        <taxon>Ecdysozoa</taxon>
        <taxon>Arthropoda</taxon>
        <taxon>Chelicerata</taxon>
        <taxon>Arachnida</taxon>
        <taxon>Acari</taxon>
        <taxon>Acariformes</taxon>
        <taxon>Sarcoptiformes</taxon>
        <taxon>Oribatida</taxon>
        <taxon>Brachypylina</taxon>
        <taxon>Oppioidea</taxon>
        <taxon>Oppiidae</taxon>
        <taxon>Medioppia</taxon>
    </lineage>
</organism>
<feature type="transmembrane region" description="Helical" evidence="13">
    <location>
        <begin position="998"/>
        <end position="1015"/>
    </location>
</feature>
<keyword evidence="19" id="KW-1185">Reference proteome</keyword>
<dbReference type="InterPro" id="IPR013519">
    <property type="entry name" value="Int_alpha_beta-p"/>
</dbReference>
<name>A0A7R9KLU6_9ACAR</name>
<dbReference type="GO" id="GO:0007160">
    <property type="term" value="P:cell-matrix adhesion"/>
    <property type="evidence" value="ECO:0007669"/>
    <property type="project" value="TreeGrafter"/>
</dbReference>
<sequence>MNSIAIYPRIVCLALIYCIYCCIQTLGSNIDTEFPLIFKPTFGQNDENYFGLTVEMQSIRNKTNFIIGAPKTQSTLYNAKHTGTVFKCWIQYNLSTICDEINLDFRRIAASNRRSSPLTADQMARDDMFLGGTVVADPKSSRVAVCGHKWWQELHANRPQHQRNPSGSCFIVDLEKPNDTPFGIFPLRDPNLQIQHNTYYYSHSMSGFSAAFTHNSDSLLMGSPGFYQWRGTLLETEPINMGVNGLLKEKAIFHQRLTASEAYVGYSLASGHFLSGSQYSLAIGAPRDANFKGKVYIYNMWSNHFFDDIGGTQMGEYFGYSLLSVNVNNDEFSDLIVGAPFYSNKYSYDCGRVYVYLSSGNGFDKLKPQILSGSDTSGSRFGTSIANLGDINFDGYNEIAVGAPYEDDHGAVYVYSGSKYGLLPKYLQRISANEHLNQFNLMGFGISIAGKRDVDNNHYNDLLIGSYLTNKAVLLRTKPIVNIMAEIRLNASHINVNERNCLYLDPISGMGRHRPCVGAKYCIQYEGTHVPSSLNLNISIQLDSRRPESTRCFTVYKNQIKFAITKILTISAYSTESCSDEFTVYLKDRSLVDDIFTPIQLSLSYSLIQLQTKGTFCPKCPIIKDTKLITNQIHFQTGCRIDEKCVSKLQISTKTLLNSVLSMKTDPILEGYHKSLTLVTNVDNSGEPSYLTKLLITTNPKLQLIKQDSRCRLPNYNTNNQTDGYLLECEVGNPLKSHKQQEISIPLDISKLDLDINEIEVTIELKSASEVTKDSVLNETFTIQVVRNASLLMIGHPLESELIYEKESKRKQDFIQFSAAFQLIKQHWSSVGNVFIEINFPGLFNKQPFLYRPVVELSGGVSVNCNRTVLELPMIPMTRNADKSTDIDSQRNRRDNSGQKQISTDKRTLQLECNSRIECVKMECFAGPFTSDKQMAKFFVHSALNIKTIESIFGKKYDTIKLRVQSKAIISDSRIVSKVEQISTDFVFKRIDLKPEPIAKWIIFVSIAVGLFGFFRRTKPQTEDTNEWVTPNSDDQQIERNSLLEVQELNDNDFGDQIQHINSSNQTNGLKS</sequence>
<dbReference type="InterPro" id="IPR048286">
    <property type="entry name" value="Integrin_alpha_Ig-like_3"/>
</dbReference>
<feature type="domain" description="Integrin alpha third immunoglobulin-like" evidence="17">
    <location>
        <begin position="820"/>
        <end position="968"/>
    </location>
</feature>
<dbReference type="Gene3D" id="2.60.40.1460">
    <property type="entry name" value="Integrin domains. Chain A, domain 2"/>
    <property type="match status" value="1"/>
</dbReference>
<dbReference type="PROSITE" id="PS51470">
    <property type="entry name" value="FG_GAP"/>
    <property type="match status" value="2"/>
</dbReference>
<protein>
    <submittedName>
        <fullName evidence="18">Uncharacterized protein</fullName>
    </submittedName>
</protein>
<dbReference type="SUPFAM" id="SSF69318">
    <property type="entry name" value="Integrin alpha N-terminal domain"/>
    <property type="match status" value="1"/>
</dbReference>
<evidence type="ECO:0000256" key="7">
    <source>
        <dbReference type="ARBA" id="ARBA00022989"/>
    </source>
</evidence>
<dbReference type="InterPro" id="IPR048285">
    <property type="entry name" value="Integrin_alpha_Ig-like_2"/>
</dbReference>
<keyword evidence="10 13" id="KW-0675">Receptor</keyword>
<dbReference type="GO" id="GO:0008305">
    <property type="term" value="C:integrin complex"/>
    <property type="evidence" value="ECO:0007669"/>
    <property type="project" value="InterPro"/>
</dbReference>
<evidence type="ECO:0000256" key="9">
    <source>
        <dbReference type="ARBA" id="ARBA00023136"/>
    </source>
</evidence>
<comment type="similarity">
    <text evidence="2 13">Belongs to the integrin alpha chain family.</text>
</comment>
<feature type="repeat" description="FG-GAP" evidence="12">
    <location>
        <begin position="367"/>
        <end position="424"/>
    </location>
</feature>
<dbReference type="GO" id="GO:0005178">
    <property type="term" value="F:integrin binding"/>
    <property type="evidence" value="ECO:0007669"/>
    <property type="project" value="TreeGrafter"/>
</dbReference>
<dbReference type="Proteomes" id="UP000759131">
    <property type="component" value="Unassembled WGS sequence"/>
</dbReference>
<dbReference type="Pfam" id="PF08441">
    <property type="entry name" value="Integrin_A_Ig_1"/>
    <property type="match status" value="1"/>
</dbReference>
<dbReference type="Pfam" id="PF20806">
    <property type="entry name" value="Integrin_A_Ig_3"/>
    <property type="match status" value="1"/>
</dbReference>
<dbReference type="Gene3D" id="2.130.10.130">
    <property type="entry name" value="Integrin alpha, N-terminal"/>
    <property type="match status" value="1"/>
</dbReference>
<dbReference type="AlphaFoldDB" id="A0A7R9KLU6"/>
<evidence type="ECO:0000256" key="8">
    <source>
        <dbReference type="ARBA" id="ARBA00023037"/>
    </source>
</evidence>
<evidence type="ECO:0000256" key="2">
    <source>
        <dbReference type="ARBA" id="ARBA00008054"/>
    </source>
</evidence>
<proteinExistence type="inferred from homology"/>
<evidence type="ECO:0000259" key="16">
    <source>
        <dbReference type="Pfam" id="PF20805"/>
    </source>
</evidence>
<dbReference type="InterPro" id="IPR013517">
    <property type="entry name" value="FG-GAP"/>
</dbReference>
<dbReference type="SUPFAM" id="SSF69179">
    <property type="entry name" value="Integrin domains"/>
    <property type="match status" value="3"/>
</dbReference>
<keyword evidence="5" id="KW-0677">Repeat</keyword>
<dbReference type="PANTHER" id="PTHR23220:SF83">
    <property type="entry name" value="INTEGRIN ALPHA-PS3-RELATED"/>
    <property type="match status" value="1"/>
</dbReference>
<evidence type="ECO:0000256" key="10">
    <source>
        <dbReference type="ARBA" id="ARBA00023170"/>
    </source>
</evidence>
<dbReference type="OrthoDB" id="5573735at2759"/>
<evidence type="ECO:0000256" key="3">
    <source>
        <dbReference type="ARBA" id="ARBA00022692"/>
    </source>
</evidence>
<evidence type="ECO:0000256" key="13">
    <source>
        <dbReference type="RuleBase" id="RU003762"/>
    </source>
</evidence>
<dbReference type="GO" id="GO:0007229">
    <property type="term" value="P:integrin-mediated signaling pathway"/>
    <property type="evidence" value="ECO:0007669"/>
    <property type="project" value="UniProtKB-KW"/>
</dbReference>
<dbReference type="InterPro" id="IPR000413">
    <property type="entry name" value="Integrin_alpha"/>
</dbReference>
<dbReference type="InterPro" id="IPR013649">
    <property type="entry name" value="Integrin_alpha_Ig-like_1"/>
</dbReference>
<dbReference type="Gene3D" id="2.60.40.1510">
    <property type="entry name" value="ntegrin, alpha v. Chain A, domain 3"/>
    <property type="match status" value="1"/>
</dbReference>
<evidence type="ECO:0000256" key="4">
    <source>
        <dbReference type="ARBA" id="ARBA00022729"/>
    </source>
</evidence>
<dbReference type="GO" id="GO:0048513">
    <property type="term" value="P:animal organ development"/>
    <property type="evidence" value="ECO:0007669"/>
    <property type="project" value="UniProtKB-ARBA"/>
</dbReference>
<dbReference type="GO" id="GO:0033627">
    <property type="term" value="P:cell adhesion mediated by integrin"/>
    <property type="evidence" value="ECO:0007669"/>
    <property type="project" value="TreeGrafter"/>
</dbReference>
<reference evidence="18" key="1">
    <citation type="submission" date="2020-11" db="EMBL/GenBank/DDBJ databases">
        <authorList>
            <person name="Tran Van P."/>
        </authorList>
    </citation>
    <scope>NUCLEOTIDE SEQUENCE</scope>
</reference>
<dbReference type="EMBL" id="CAJPIZ010003153">
    <property type="protein sequence ID" value="CAG2105990.1"/>
    <property type="molecule type" value="Genomic_DNA"/>
</dbReference>
<dbReference type="Gene3D" id="2.60.40.1530">
    <property type="entry name" value="ntegrin, alpha v. Chain A, domain 4"/>
    <property type="match status" value="1"/>
</dbReference>
<accession>A0A7R9KLU6</accession>
<keyword evidence="6 13" id="KW-0130">Cell adhesion</keyword>
<evidence type="ECO:0000259" key="17">
    <source>
        <dbReference type="Pfam" id="PF20806"/>
    </source>
</evidence>
<evidence type="ECO:0000256" key="6">
    <source>
        <dbReference type="ARBA" id="ARBA00022889"/>
    </source>
</evidence>
<dbReference type="InterPro" id="IPR032695">
    <property type="entry name" value="Integrin_dom_sf"/>
</dbReference>
<dbReference type="InterPro" id="IPR028994">
    <property type="entry name" value="Integrin_alpha_N"/>
</dbReference>
<gene>
    <name evidence="18" type="ORF">OSB1V03_LOCUS5994</name>
</gene>
<feature type="domain" description="Integrin alpha first immunoglubulin-like" evidence="15">
    <location>
        <begin position="477"/>
        <end position="637"/>
    </location>
</feature>
<dbReference type="GO" id="GO:0007157">
    <property type="term" value="P:heterophilic cell-cell adhesion via plasma membrane cell adhesion molecules"/>
    <property type="evidence" value="ECO:0007669"/>
    <property type="project" value="UniProtKB-ARBA"/>
</dbReference>
<dbReference type="Pfam" id="PF20805">
    <property type="entry name" value="Integrin_A_Ig_2"/>
    <property type="match status" value="1"/>
</dbReference>
<dbReference type="GO" id="GO:0009897">
    <property type="term" value="C:external side of plasma membrane"/>
    <property type="evidence" value="ECO:0007669"/>
    <property type="project" value="TreeGrafter"/>
</dbReference>
<evidence type="ECO:0000256" key="11">
    <source>
        <dbReference type="ARBA" id="ARBA00023180"/>
    </source>
</evidence>
<feature type="repeat" description="FG-GAP" evidence="12">
    <location>
        <begin position="304"/>
        <end position="365"/>
    </location>
</feature>
<evidence type="ECO:0000256" key="14">
    <source>
        <dbReference type="SAM" id="MobiDB-lite"/>
    </source>
</evidence>
<evidence type="ECO:0000256" key="5">
    <source>
        <dbReference type="ARBA" id="ARBA00022737"/>
    </source>
</evidence>
<feature type="domain" description="Integrin alpha second immunoglobulin-like" evidence="16">
    <location>
        <begin position="639"/>
        <end position="775"/>
    </location>
</feature>